<evidence type="ECO:0000256" key="1">
    <source>
        <dbReference type="SAM" id="SignalP"/>
    </source>
</evidence>
<dbReference type="GO" id="GO:0016810">
    <property type="term" value="F:hydrolase activity, acting on carbon-nitrogen (but not peptide) bonds"/>
    <property type="evidence" value="ECO:0007669"/>
    <property type="project" value="InterPro"/>
</dbReference>
<dbReference type="SUPFAM" id="SSF51556">
    <property type="entry name" value="Metallo-dependent hydrolases"/>
    <property type="match status" value="1"/>
</dbReference>
<dbReference type="eggNOG" id="COG1228">
    <property type="taxonomic scope" value="Bacteria"/>
</dbReference>
<name>F2IK13_FLUTR</name>
<dbReference type="AlphaFoldDB" id="F2IK13"/>
<feature type="chain" id="PRO_5003278696" evidence="1">
    <location>
        <begin position="19"/>
        <end position="1011"/>
    </location>
</feature>
<protein>
    <submittedName>
        <fullName evidence="3">Amidohydrolase</fullName>
    </submittedName>
</protein>
<dbReference type="HOGENOM" id="CLU_004881_0_0_10"/>
<dbReference type="SUPFAM" id="SSF51338">
    <property type="entry name" value="Composite domain of metallo-dependent hydrolases"/>
    <property type="match status" value="2"/>
</dbReference>
<reference evidence="3 4" key="1">
    <citation type="journal article" date="2011" name="Stand. Genomic Sci.">
        <title>Complete genome sequence of the gliding freshwater bacterium Fluviicola taffensis type strain (RW262).</title>
        <authorList>
            <person name="Woyke T."/>
            <person name="Chertkov O."/>
            <person name="Lapidus A."/>
            <person name="Nolan M."/>
            <person name="Lucas S."/>
            <person name="Del Rio T.G."/>
            <person name="Tice H."/>
            <person name="Cheng J.F."/>
            <person name="Tapia R."/>
            <person name="Han C."/>
            <person name="Goodwin L."/>
            <person name="Pitluck S."/>
            <person name="Liolios K."/>
            <person name="Pagani I."/>
            <person name="Ivanova N."/>
            <person name="Huntemann M."/>
            <person name="Mavromatis K."/>
            <person name="Mikhailova N."/>
            <person name="Pati A."/>
            <person name="Chen A."/>
            <person name="Palaniappan K."/>
            <person name="Land M."/>
            <person name="Hauser L."/>
            <person name="Brambilla E.M."/>
            <person name="Rohde M."/>
            <person name="Mwirichia R."/>
            <person name="Sikorski J."/>
            <person name="Tindall B.J."/>
            <person name="Goker M."/>
            <person name="Bristow J."/>
            <person name="Eisen J.A."/>
            <person name="Markowitz V."/>
            <person name="Hugenholtz P."/>
            <person name="Klenk H.P."/>
            <person name="Kyrpides N.C."/>
        </authorList>
    </citation>
    <scope>NUCLEOTIDE SEQUENCE [LARGE SCALE GENOMIC DNA]</scope>
    <source>
        <strain evidence="4">DSM 16823 / RW262 / RW262</strain>
    </source>
</reference>
<evidence type="ECO:0000259" key="2">
    <source>
        <dbReference type="Pfam" id="PF01979"/>
    </source>
</evidence>
<dbReference type="EMBL" id="CP002542">
    <property type="protein sequence ID" value="AEA42912.1"/>
    <property type="molecule type" value="Genomic_DNA"/>
</dbReference>
<keyword evidence="1" id="KW-0732">Signal</keyword>
<feature type="domain" description="Amidohydrolase-related" evidence="2">
    <location>
        <begin position="856"/>
        <end position="949"/>
    </location>
</feature>
<dbReference type="KEGG" id="fte:Fluta_0911"/>
<keyword evidence="3" id="KW-0378">Hydrolase</keyword>
<dbReference type="PANTHER" id="PTHR43135">
    <property type="entry name" value="ALPHA-D-RIBOSE 1-METHYLPHOSPHONATE 5-TRIPHOSPHATE DIPHOSPHATASE"/>
    <property type="match status" value="1"/>
</dbReference>
<dbReference type="Gene3D" id="3.20.20.140">
    <property type="entry name" value="Metal-dependent hydrolases"/>
    <property type="match status" value="2"/>
</dbReference>
<dbReference type="STRING" id="755732.Fluta_0911"/>
<proteinExistence type="predicted"/>
<organism evidence="3 4">
    <name type="scientific">Fluviicola taffensis (strain DSM 16823 / NCIMB 13979 / RW262)</name>
    <dbReference type="NCBI Taxonomy" id="755732"/>
    <lineage>
        <taxon>Bacteria</taxon>
        <taxon>Pseudomonadati</taxon>
        <taxon>Bacteroidota</taxon>
        <taxon>Flavobacteriia</taxon>
        <taxon>Flavobacteriales</taxon>
        <taxon>Crocinitomicaceae</taxon>
        <taxon>Fluviicola</taxon>
    </lineage>
</organism>
<dbReference type="InterPro" id="IPR011059">
    <property type="entry name" value="Metal-dep_hydrolase_composite"/>
</dbReference>
<dbReference type="InterPro" id="IPR051781">
    <property type="entry name" value="Metallo-dep_Hydrolase"/>
</dbReference>
<dbReference type="InterPro" id="IPR006680">
    <property type="entry name" value="Amidohydro-rel"/>
</dbReference>
<accession>F2IK13</accession>
<feature type="signal peptide" evidence="1">
    <location>
        <begin position="1"/>
        <end position="18"/>
    </location>
</feature>
<evidence type="ECO:0000313" key="3">
    <source>
        <dbReference type="EMBL" id="AEA42912.1"/>
    </source>
</evidence>
<keyword evidence="4" id="KW-1185">Reference proteome</keyword>
<reference evidence="4" key="2">
    <citation type="submission" date="2011-02" db="EMBL/GenBank/DDBJ databases">
        <title>The complete genome of Fluviicola taffensis DSM 16823.</title>
        <authorList>
            <consortium name="US DOE Joint Genome Institute (JGI-PGF)"/>
            <person name="Lucas S."/>
            <person name="Copeland A."/>
            <person name="Lapidus A."/>
            <person name="Bruce D."/>
            <person name="Goodwin L."/>
            <person name="Pitluck S."/>
            <person name="Kyrpides N."/>
            <person name="Mavromatis K."/>
            <person name="Ivanova N."/>
            <person name="Mikhailova N."/>
            <person name="Pagani I."/>
            <person name="Chertkov O."/>
            <person name="Detter J.C."/>
            <person name="Han C."/>
            <person name="Tapia R."/>
            <person name="Land M."/>
            <person name="Hauser L."/>
            <person name="Markowitz V."/>
            <person name="Cheng J.-F."/>
            <person name="Hugenholtz P."/>
            <person name="Woyke T."/>
            <person name="Wu D."/>
            <person name="Tindall B."/>
            <person name="Pomrenke H.G."/>
            <person name="Brambilla E."/>
            <person name="Klenk H.-P."/>
            <person name="Eisen J.A."/>
        </authorList>
    </citation>
    <scope>NUCLEOTIDE SEQUENCE [LARGE SCALE GENOMIC DNA]</scope>
    <source>
        <strain evidence="4">DSM 16823 / RW262 / RW262</strain>
    </source>
</reference>
<dbReference type="Proteomes" id="UP000007463">
    <property type="component" value="Chromosome"/>
</dbReference>
<gene>
    <name evidence="3" type="ordered locus">Fluta_0911</name>
</gene>
<evidence type="ECO:0000313" key="4">
    <source>
        <dbReference type="Proteomes" id="UP000007463"/>
    </source>
</evidence>
<dbReference type="InterPro" id="IPR032466">
    <property type="entry name" value="Metal_Hydrolase"/>
</dbReference>
<dbReference type="RefSeq" id="WP_013685684.1">
    <property type="nucleotide sequence ID" value="NC_015321.1"/>
</dbReference>
<sequence length="1011" mass="112992" precursor="true">MIRYILALLLPFSVFSQAQKPENGVKTPNLNSFVLTNVTIIVSPDKTIENGTITVRNGKIVAVDKFTLTTPKDLMIIDGKNAVVVPSFIEVNSSLGISSEQKAENKMGPYYWNHAIRADFDPIDWYKTDEKLMTEYQKMGFGAVLTHRNDGLAQGYGAFIQLGVTNSDNQLYSSKAASFYSFRKGSSPQGYPSSLVGSIALLRQTFYDAQWHSEYGTEANYSLDAISQQLKKPAFFQLENKSDIFRVKSLMREFKRDFTVLGTGQEQFLGKIWDTLKVQLVIPINFPEAFDLKDPYLAHQIPFSELKTWEMAPRNPAFLMNQKVPFITTAAGHTTAADFWKHIHQSLAFGWTVNDVIRSLTVAPATLLGVQKELGTIEIDKWANFTVYDVNPFLYQSKVLEVYSKGERKTLQNAPIADLRGTYSMNIDGSKFWLEISGTASQPEGKVKFMRTIQDTLTFANKTDTVSTNAKISLLNNDISIHFIQLIDGEKQTFSLKGDINPRVYIFEGEGTNSKGKWIKWSALRNKKNEIKDENKQAWTLDTLAIPSPRFPNSAFGFTAAPKPTVIIFEQATIWTNTDEGIIQEGTVIVENGKIKAIHRGSGTYLKPNDAIVINAKGKILTTGIIDEHSHIALTRGVNEGGQAIACEVRMEDALNEEDIDIYHQLAGGVTAAQLLHGSANPIGGQSALIKLKWGHYPNEFLIKNAPKFVKFALGENVKQSNWGSSNRFPQTRMGVEQVYIDAFSRALAYHQSKGTSTGKQKDKNATPPAVDLELEALYEIVSGDRKITCHSYVQSEINMLMHVADSFGFKVNTFTHILEGYKLADKMKEHGVAASTFSDWWAYKFEVLDAIPQNASLMTDMGLTVAINSDDAEMGRRLNQEAAKTIKYGGSTEDQAWKMVTLNPAKILHLDDRMGTVQVGKDADLVLWTNNPLSVTAKPLYTVVDGEILFDAQKDFQMQQEIAAERARIIAKMTEEAKKGEPTKPYNRKRRGHFHCNTLGEEESFEANEH</sequence>
<dbReference type="Pfam" id="PF01979">
    <property type="entry name" value="Amidohydro_1"/>
    <property type="match status" value="1"/>
</dbReference>
<dbReference type="OrthoDB" id="9802793at2"/>
<dbReference type="PANTHER" id="PTHR43135:SF3">
    <property type="entry name" value="ALPHA-D-RIBOSE 1-METHYLPHOSPHONATE 5-TRIPHOSPHATE DIPHOSPHATASE"/>
    <property type="match status" value="1"/>
</dbReference>